<evidence type="ECO:0000256" key="1">
    <source>
        <dbReference type="SAM" id="SignalP"/>
    </source>
</evidence>
<evidence type="ECO:0000313" key="2">
    <source>
        <dbReference type="EMBL" id="QDS96804.1"/>
    </source>
</evidence>
<protein>
    <recommendedName>
        <fullName evidence="4">PEP-CTERM protein-sorting domain-containing protein</fullName>
    </recommendedName>
</protein>
<evidence type="ECO:0008006" key="4">
    <source>
        <dbReference type="Google" id="ProtNLM"/>
    </source>
</evidence>
<reference evidence="2 3" key="1">
    <citation type="submission" date="2019-02" db="EMBL/GenBank/DDBJ databases">
        <title>Deep-cultivation of Planctomycetes and their phenomic and genomic characterization uncovers novel biology.</title>
        <authorList>
            <person name="Wiegand S."/>
            <person name="Jogler M."/>
            <person name="Boedeker C."/>
            <person name="Pinto D."/>
            <person name="Vollmers J."/>
            <person name="Rivas-Marin E."/>
            <person name="Kohn T."/>
            <person name="Peeters S.H."/>
            <person name="Heuer A."/>
            <person name="Rast P."/>
            <person name="Oberbeckmann S."/>
            <person name="Bunk B."/>
            <person name="Jeske O."/>
            <person name="Meyerdierks A."/>
            <person name="Storesund J.E."/>
            <person name="Kallscheuer N."/>
            <person name="Luecker S."/>
            <person name="Lage O.M."/>
            <person name="Pohl T."/>
            <person name="Merkel B.J."/>
            <person name="Hornburger P."/>
            <person name="Mueller R.-W."/>
            <person name="Bruemmer F."/>
            <person name="Labrenz M."/>
            <person name="Spormann A.M."/>
            <person name="Op den Camp H."/>
            <person name="Overmann J."/>
            <person name="Amann R."/>
            <person name="Jetten M.S.M."/>
            <person name="Mascher T."/>
            <person name="Medema M.H."/>
            <person name="Devos D.P."/>
            <person name="Kaster A.-K."/>
            <person name="Ovreas L."/>
            <person name="Rohde M."/>
            <person name="Galperin M.Y."/>
            <person name="Jogler C."/>
        </authorList>
    </citation>
    <scope>NUCLEOTIDE SEQUENCE [LARGE SCALE GENOMIC DNA]</scope>
    <source>
        <strain evidence="2 3">HG15A2</strain>
    </source>
</reference>
<dbReference type="SUPFAM" id="SSF55486">
    <property type="entry name" value="Metalloproteases ('zincins'), catalytic domain"/>
    <property type="match status" value="2"/>
</dbReference>
<sequence precursor="true">MRLLRSMTLALFALLAGGASQAFAVWDLQFTITNRSSFSSSQISILDQALLDAEALWENNVLGTHDDAVETFSVSVTGTSSASVFANANSTGNTISGPFTISTGGSMRINFGVIDEFSDFMGVNVIDELVAHEVGHAMGIGTLWGSNGVYAPGSGEYTGEHGLRAYKEDFDQDATFIPVELGGAGAGTNNAHWDQLMRSGGEAGTFDPNNPFALDPTIGITDQQGRDLSFELMTGAIDPDYGEPFLARFTVQSLRDIGYQVVPEPTALLLALSGLALLGRRRGL</sequence>
<gene>
    <name evidence="2" type="ORF">HG15A2_00620</name>
</gene>
<dbReference type="KEGG" id="amob:HG15A2_00620"/>
<feature type="chain" id="PRO_5021916121" description="PEP-CTERM protein-sorting domain-containing protein" evidence="1">
    <location>
        <begin position="25"/>
        <end position="284"/>
    </location>
</feature>
<name>A0A517MPL0_9BACT</name>
<evidence type="ECO:0000313" key="3">
    <source>
        <dbReference type="Proteomes" id="UP000319852"/>
    </source>
</evidence>
<dbReference type="Proteomes" id="UP000319852">
    <property type="component" value="Chromosome"/>
</dbReference>
<dbReference type="AlphaFoldDB" id="A0A517MPL0"/>
<organism evidence="2 3">
    <name type="scientific">Adhaeretor mobilis</name>
    <dbReference type="NCBI Taxonomy" id="1930276"/>
    <lineage>
        <taxon>Bacteria</taxon>
        <taxon>Pseudomonadati</taxon>
        <taxon>Planctomycetota</taxon>
        <taxon>Planctomycetia</taxon>
        <taxon>Pirellulales</taxon>
        <taxon>Lacipirellulaceae</taxon>
        <taxon>Adhaeretor</taxon>
    </lineage>
</organism>
<proteinExistence type="predicted"/>
<dbReference type="RefSeq" id="WP_145056706.1">
    <property type="nucleotide sequence ID" value="NZ_CP036263.1"/>
</dbReference>
<feature type="signal peptide" evidence="1">
    <location>
        <begin position="1"/>
        <end position="24"/>
    </location>
</feature>
<accession>A0A517MPL0</accession>
<dbReference type="EMBL" id="CP036263">
    <property type="protein sequence ID" value="QDS96804.1"/>
    <property type="molecule type" value="Genomic_DNA"/>
</dbReference>
<keyword evidence="1" id="KW-0732">Signal</keyword>
<dbReference type="OrthoDB" id="264225at2"/>
<keyword evidence="3" id="KW-1185">Reference proteome</keyword>